<feature type="compositionally biased region" description="Basic and acidic residues" evidence="9">
    <location>
        <begin position="753"/>
        <end position="767"/>
    </location>
</feature>
<evidence type="ECO:0000259" key="10">
    <source>
        <dbReference type="PROSITE" id="PS50011"/>
    </source>
</evidence>
<evidence type="ECO:0000256" key="5">
    <source>
        <dbReference type="ARBA" id="ARBA00022777"/>
    </source>
</evidence>
<keyword evidence="12" id="KW-1185">Reference proteome</keyword>
<feature type="binding site" evidence="7">
    <location>
        <position position="125"/>
    </location>
    <ligand>
        <name>ATP</name>
        <dbReference type="ChEBI" id="CHEBI:30616"/>
    </ligand>
</feature>
<evidence type="ECO:0000256" key="7">
    <source>
        <dbReference type="PROSITE-ProRule" id="PRU10141"/>
    </source>
</evidence>
<feature type="region of interest" description="Disordered" evidence="9">
    <location>
        <begin position="1"/>
        <end position="71"/>
    </location>
</feature>
<protein>
    <recommendedName>
        <fullName evidence="1 8">Mitogen-activated protein kinase</fullName>
        <ecNumber evidence="1 8">2.7.11.24</ecNumber>
    </recommendedName>
</protein>
<dbReference type="PANTHER" id="PTHR24055">
    <property type="entry name" value="MITOGEN-ACTIVATED PROTEIN KINASE"/>
    <property type="match status" value="1"/>
</dbReference>
<feature type="compositionally biased region" description="Polar residues" evidence="9">
    <location>
        <begin position="619"/>
        <end position="633"/>
    </location>
</feature>
<feature type="compositionally biased region" description="Low complexity" evidence="9">
    <location>
        <begin position="316"/>
        <end position="325"/>
    </location>
</feature>
<evidence type="ECO:0000256" key="4">
    <source>
        <dbReference type="ARBA" id="ARBA00022741"/>
    </source>
</evidence>
<feature type="region of interest" description="Disordered" evidence="9">
    <location>
        <begin position="306"/>
        <end position="325"/>
    </location>
</feature>
<keyword evidence="6 7" id="KW-0067">ATP-binding</keyword>
<proteinExistence type="inferred from homology"/>
<dbReference type="SUPFAM" id="SSF56112">
    <property type="entry name" value="Protein kinase-like (PK-like)"/>
    <property type="match status" value="1"/>
</dbReference>
<feature type="region of interest" description="Disordered" evidence="9">
    <location>
        <begin position="521"/>
        <end position="648"/>
    </location>
</feature>
<evidence type="ECO:0000256" key="2">
    <source>
        <dbReference type="ARBA" id="ARBA00022527"/>
    </source>
</evidence>
<dbReference type="SMART" id="SM00220">
    <property type="entry name" value="S_TKc"/>
    <property type="match status" value="1"/>
</dbReference>
<name>A0A316ZBL1_9BASI</name>
<evidence type="ECO:0000256" key="9">
    <source>
        <dbReference type="SAM" id="MobiDB-lite"/>
    </source>
</evidence>
<dbReference type="FunFam" id="1.10.510.10:FF:000624">
    <property type="entry name" value="Mitogen-activated protein kinase"/>
    <property type="match status" value="2"/>
</dbReference>
<dbReference type="PROSITE" id="PS01351">
    <property type="entry name" value="MAPK"/>
    <property type="match status" value="1"/>
</dbReference>
<dbReference type="STRING" id="58919.A0A316ZBL1"/>
<dbReference type="OrthoDB" id="192887at2759"/>
<dbReference type="EC" id="2.7.11.24" evidence="1 8"/>
<comment type="catalytic activity">
    <reaction evidence="8">
        <text>L-threonyl-[protein] + ATP = O-phospho-L-threonyl-[protein] + ADP + H(+)</text>
        <dbReference type="Rhea" id="RHEA:46608"/>
        <dbReference type="Rhea" id="RHEA-COMP:11060"/>
        <dbReference type="Rhea" id="RHEA-COMP:11605"/>
        <dbReference type="ChEBI" id="CHEBI:15378"/>
        <dbReference type="ChEBI" id="CHEBI:30013"/>
        <dbReference type="ChEBI" id="CHEBI:30616"/>
        <dbReference type="ChEBI" id="CHEBI:61977"/>
        <dbReference type="ChEBI" id="CHEBI:456216"/>
        <dbReference type="EC" id="2.7.11.24"/>
    </reaction>
</comment>
<dbReference type="InterPro" id="IPR008271">
    <property type="entry name" value="Ser/Thr_kinase_AS"/>
</dbReference>
<comment type="activity regulation">
    <text evidence="8">Activated by threonine and tyrosine phosphorylation.</text>
</comment>
<feature type="compositionally biased region" description="Low complexity" evidence="9">
    <location>
        <begin position="562"/>
        <end position="600"/>
    </location>
</feature>
<evidence type="ECO:0000313" key="12">
    <source>
        <dbReference type="Proteomes" id="UP000245946"/>
    </source>
</evidence>
<dbReference type="AlphaFoldDB" id="A0A316ZBL1"/>
<dbReference type="Proteomes" id="UP000245946">
    <property type="component" value="Unassembled WGS sequence"/>
</dbReference>
<dbReference type="GO" id="GO:0004707">
    <property type="term" value="F:MAP kinase activity"/>
    <property type="evidence" value="ECO:0007669"/>
    <property type="project" value="UniProtKB-EC"/>
</dbReference>
<dbReference type="PROSITE" id="PS00108">
    <property type="entry name" value="PROTEIN_KINASE_ST"/>
    <property type="match status" value="1"/>
</dbReference>
<keyword evidence="4 7" id="KW-0547">Nucleotide-binding</keyword>
<evidence type="ECO:0000256" key="6">
    <source>
        <dbReference type="ARBA" id="ARBA00022840"/>
    </source>
</evidence>
<dbReference type="CDD" id="cd07834">
    <property type="entry name" value="STKc_MAPK"/>
    <property type="match status" value="1"/>
</dbReference>
<dbReference type="PROSITE" id="PS50011">
    <property type="entry name" value="PROTEIN_KINASE_DOM"/>
    <property type="match status" value="1"/>
</dbReference>
<feature type="domain" description="Protein kinase" evidence="10">
    <location>
        <begin position="95"/>
        <end position="472"/>
    </location>
</feature>
<sequence length="838" mass="90848">MPSVQPTRRSPPPPVASSSRMTPPPPASPTTHQVGARQATRSRTRTRGGPGGPSQSSSRQRYSSEDHPLSPHKLSARGYHSFKCLEVPFHVHKRYTFLRELGIGAYGCVALARDSVLDCNVAIKKITRVFERDVLARRALREVAVLRHIGMCGNVTALLDFDASFIEFNEIYLVMEASEADLSQIIRSGQSLSDSHLQYFLAQILRGVRYMHAANVIHRDLKPGNLLVNADCQLKLCDFGLARAHASSSELAPPHAAGSDSSHHSEPEQDHATPGQPAPPTSDDGRLQSPEVEPVADTVASVEVRHSSMSQTVGRAAKATPDAAAVPSRLRTSRLAWPGGPLTEYVATRWYRAPEVMLCFKGGYGAELDMWSVGCILAELIAGKPIFAGKDYVDQIARINNVLGSPSQATIDKIGSERAKTYVKSLPTMPAVPFSKLYPKASPLAIDLLSKLLTWDPDERISAQEALEHPWLAAYHKSNASWTRPEGFSRFAEVELIESISDFKRALERESNELKDELAAMEAEEAEERRLEEECAQAEAAAHADGDGDADDSESELRETAAPRSAAGSATTSGPAGSSSSCSVSSQSRTRPVSASSPDASPLPTPSSPATSADAYETDPTSASAPHSLSNSFSKHRRGREVSSESYALHTADDDTTLRARALDDSLIAHGLLRPQSDESQLERPAYRRRALSNAICLSGKSAAAQRRAADSDLTLSVRSLMPFGVRRITEVPPSPAHRTDIIARPKQGFESVSRRPHESKLLSHSTDTRWRDHLRRLGLSEEQASQLSHMHMPALNSASPQAFDIHTRDESHEGSDSTVGRRGGSPECASRSSPIAA</sequence>
<dbReference type="PROSITE" id="PS00107">
    <property type="entry name" value="PROTEIN_KINASE_ATP"/>
    <property type="match status" value="1"/>
</dbReference>
<keyword evidence="2 8" id="KW-0723">Serine/threonine-protein kinase</keyword>
<dbReference type="RefSeq" id="XP_025597924.1">
    <property type="nucleotide sequence ID" value="XM_025745655.1"/>
</dbReference>
<feature type="region of interest" description="Disordered" evidence="9">
    <location>
        <begin position="732"/>
        <end position="767"/>
    </location>
</feature>
<feature type="compositionally biased region" description="Basic and acidic residues" evidence="9">
    <location>
        <begin position="806"/>
        <end position="816"/>
    </location>
</feature>
<comment type="cofactor">
    <cofactor evidence="8">
        <name>Mg(2+)</name>
        <dbReference type="ChEBI" id="CHEBI:18420"/>
    </cofactor>
</comment>
<accession>A0A316ZBL1</accession>
<dbReference type="Gene3D" id="1.10.510.10">
    <property type="entry name" value="Transferase(Phosphotransferase) domain 1"/>
    <property type="match status" value="2"/>
</dbReference>
<reference evidence="11 12" key="1">
    <citation type="journal article" date="2018" name="Mol. Biol. Evol.">
        <title>Broad Genomic Sampling Reveals a Smut Pathogenic Ancestry of the Fungal Clade Ustilaginomycotina.</title>
        <authorList>
            <person name="Kijpornyongpan T."/>
            <person name="Mondo S.J."/>
            <person name="Barry K."/>
            <person name="Sandor L."/>
            <person name="Lee J."/>
            <person name="Lipzen A."/>
            <person name="Pangilinan J."/>
            <person name="LaButti K."/>
            <person name="Hainaut M."/>
            <person name="Henrissat B."/>
            <person name="Grigoriev I.V."/>
            <person name="Spatafora J.W."/>
            <person name="Aime M.C."/>
        </authorList>
    </citation>
    <scope>NUCLEOTIDE SEQUENCE [LARGE SCALE GENOMIC DNA]</scope>
    <source>
        <strain evidence="11 12">MCA 4186</strain>
    </source>
</reference>
<evidence type="ECO:0000256" key="8">
    <source>
        <dbReference type="RuleBase" id="RU361165"/>
    </source>
</evidence>
<feature type="region of interest" description="Disordered" evidence="9">
    <location>
        <begin position="250"/>
        <end position="299"/>
    </location>
</feature>
<dbReference type="InterPro" id="IPR003527">
    <property type="entry name" value="MAP_kinase_CS"/>
</dbReference>
<dbReference type="GO" id="GO:0005524">
    <property type="term" value="F:ATP binding"/>
    <property type="evidence" value="ECO:0007669"/>
    <property type="project" value="UniProtKB-UniRule"/>
</dbReference>
<dbReference type="Gene3D" id="3.30.200.20">
    <property type="entry name" value="Phosphorylase Kinase, domain 1"/>
    <property type="match status" value="1"/>
</dbReference>
<comment type="similarity">
    <text evidence="8">Belongs to the protein kinase superfamily. Ser/Thr protein kinase family. MAP kinase subfamily.</text>
</comment>
<evidence type="ECO:0000313" key="11">
    <source>
        <dbReference type="EMBL" id="PWN97645.1"/>
    </source>
</evidence>
<keyword evidence="8" id="KW-0460">Magnesium</keyword>
<dbReference type="InterPro" id="IPR011009">
    <property type="entry name" value="Kinase-like_dom_sf"/>
</dbReference>
<evidence type="ECO:0000256" key="1">
    <source>
        <dbReference type="ARBA" id="ARBA00012411"/>
    </source>
</evidence>
<keyword evidence="3 8" id="KW-0808">Transferase</keyword>
<dbReference type="InterPro" id="IPR017441">
    <property type="entry name" value="Protein_kinase_ATP_BS"/>
</dbReference>
<gene>
    <name evidence="11" type="ORF">FA09DRAFT_42110</name>
</gene>
<keyword evidence="5 8" id="KW-0418">Kinase</keyword>
<dbReference type="InterPro" id="IPR000719">
    <property type="entry name" value="Prot_kinase_dom"/>
</dbReference>
<feature type="region of interest" description="Disordered" evidence="9">
    <location>
        <begin position="805"/>
        <end position="838"/>
    </location>
</feature>
<dbReference type="InterPro" id="IPR050117">
    <property type="entry name" value="MAPK"/>
</dbReference>
<feature type="compositionally biased region" description="Basic and acidic residues" evidence="9">
    <location>
        <begin position="261"/>
        <end position="271"/>
    </location>
</feature>
<dbReference type="EMBL" id="KZ819294">
    <property type="protein sequence ID" value="PWN97645.1"/>
    <property type="molecule type" value="Genomic_DNA"/>
</dbReference>
<dbReference type="Pfam" id="PF00069">
    <property type="entry name" value="Pkinase"/>
    <property type="match status" value="2"/>
</dbReference>
<organism evidence="11 12">
    <name type="scientific">Tilletiopsis washingtonensis</name>
    <dbReference type="NCBI Taxonomy" id="58919"/>
    <lineage>
        <taxon>Eukaryota</taxon>
        <taxon>Fungi</taxon>
        <taxon>Dikarya</taxon>
        <taxon>Basidiomycota</taxon>
        <taxon>Ustilaginomycotina</taxon>
        <taxon>Exobasidiomycetes</taxon>
        <taxon>Entylomatales</taxon>
        <taxon>Entylomatales incertae sedis</taxon>
        <taxon>Tilletiopsis</taxon>
    </lineage>
</organism>
<evidence type="ECO:0000256" key="3">
    <source>
        <dbReference type="ARBA" id="ARBA00022679"/>
    </source>
</evidence>
<dbReference type="GeneID" id="37273199"/>